<evidence type="ECO:0000313" key="3">
    <source>
        <dbReference type="Proteomes" id="UP000291084"/>
    </source>
</evidence>
<dbReference type="Proteomes" id="UP000291084">
    <property type="component" value="Chromosome 7"/>
</dbReference>
<feature type="region of interest" description="Disordered" evidence="1">
    <location>
        <begin position="34"/>
        <end position="56"/>
    </location>
</feature>
<protein>
    <submittedName>
        <fullName evidence="2">Uncharacterized protein</fullName>
    </submittedName>
</protein>
<proteinExistence type="predicted"/>
<organism evidence="2 3">
    <name type="scientific">Vigna angularis var. angularis</name>
    <dbReference type="NCBI Taxonomy" id="157739"/>
    <lineage>
        <taxon>Eukaryota</taxon>
        <taxon>Viridiplantae</taxon>
        <taxon>Streptophyta</taxon>
        <taxon>Embryophyta</taxon>
        <taxon>Tracheophyta</taxon>
        <taxon>Spermatophyta</taxon>
        <taxon>Magnoliopsida</taxon>
        <taxon>eudicotyledons</taxon>
        <taxon>Gunneridae</taxon>
        <taxon>Pentapetalae</taxon>
        <taxon>rosids</taxon>
        <taxon>fabids</taxon>
        <taxon>Fabales</taxon>
        <taxon>Fabaceae</taxon>
        <taxon>Papilionoideae</taxon>
        <taxon>50 kb inversion clade</taxon>
        <taxon>NPAAA clade</taxon>
        <taxon>indigoferoid/millettioid clade</taxon>
        <taxon>Phaseoleae</taxon>
        <taxon>Vigna</taxon>
    </lineage>
</organism>
<accession>A0A0S3SHP6</accession>
<gene>
    <name evidence="2" type="primary">Vigan.07G101100</name>
    <name evidence="2" type="ORF">VIGAN_07101100</name>
</gene>
<dbReference type="EMBL" id="AP015040">
    <property type="protein sequence ID" value="BAT92315.1"/>
    <property type="molecule type" value="Genomic_DNA"/>
</dbReference>
<sequence length="99" mass="11369">METMEASTKGREVQEFVERMVRRCNEIAKGRKRLGKEANKAHPRRTFGRRRRQKPTHAAICVTQHDVVHNPVKNSGGIVMVISLARSLSLTKFNKRSEE</sequence>
<feature type="compositionally biased region" description="Basic residues" evidence="1">
    <location>
        <begin position="41"/>
        <end position="55"/>
    </location>
</feature>
<evidence type="ECO:0000256" key="1">
    <source>
        <dbReference type="SAM" id="MobiDB-lite"/>
    </source>
</evidence>
<reference evidence="2 3" key="1">
    <citation type="journal article" date="2015" name="Sci. Rep.">
        <title>The power of single molecule real-time sequencing technology in the de novo assembly of a eukaryotic genome.</title>
        <authorList>
            <person name="Sakai H."/>
            <person name="Naito K."/>
            <person name="Ogiso-Tanaka E."/>
            <person name="Takahashi Y."/>
            <person name="Iseki K."/>
            <person name="Muto C."/>
            <person name="Satou K."/>
            <person name="Teruya K."/>
            <person name="Shiroma A."/>
            <person name="Shimoji M."/>
            <person name="Hirano T."/>
            <person name="Itoh T."/>
            <person name="Kaga A."/>
            <person name="Tomooka N."/>
        </authorList>
    </citation>
    <scope>NUCLEOTIDE SEQUENCE [LARGE SCALE GENOMIC DNA]</scope>
    <source>
        <strain evidence="3">cv. Shumari</strain>
    </source>
</reference>
<dbReference type="AlphaFoldDB" id="A0A0S3SHP6"/>
<name>A0A0S3SHP6_PHAAN</name>
<evidence type="ECO:0000313" key="2">
    <source>
        <dbReference type="EMBL" id="BAT92315.1"/>
    </source>
</evidence>
<keyword evidence="3" id="KW-1185">Reference proteome</keyword>